<dbReference type="AlphaFoldDB" id="A0AAV9VWE3"/>
<evidence type="ECO:0000313" key="3">
    <source>
        <dbReference type="EMBL" id="KAK6497447.1"/>
    </source>
</evidence>
<organism evidence="3 4">
    <name type="scientific">Arthrobotrys musiformis</name>
    <dbReference type="NCBI Taxonomy" id="47236"/>
    <lineage>
        <taxon>Eukaryota</taxon>
        <taxon>Fungi</taxon>
        <taxon>Dikarya</taxon>
        <taxon>Ascomycota</taxon>
        <taxon>Pezizomycotina</taxon>
        <taxon>Orbiliomycetes</taxon>
        <taxon>Orbiliales</taxon>
        <taxon>Orbiliaceae</taxon>
        <taxon>Arthrobotrys</taxon>
    </lineage>
</organism>
<gene>
    <name evidence="3" type="ORF">TWF481_011856</name>
</gene>
<sequence>MVPHTERGFMARWRDSHTGIVILVMFVICAPTLQKVLSYLSGVVTYILIPVAILFKILDIYLLNIRPVNRFIAHMLEVDNIESVKIYLTVESDDNINTPEPINPGPFELPNNTTTTSSTAIITNDNTAGTDTMSSSPIHIPSRSPSPSDIDSYDRLSDISPHSSPTMAHSAKWSGGGSILSDDQYTAINTPAPSSIPTVETPPPANTTAVYKTDAAGGRVTTGTTTTTKAKKPDIKIVTSAAPRFPVLPTEVMIEPNSATAPQPVEAMPWNKNSFSNPAIQEKLRQQSVLYHQIHDLLAEHLGTRNKSVVEANKPTLSNLSKPKPPLSPIPEPTYKVEGVDYAKIQALKNKYPHKQALHKHLDSFSAIMSRFMALSAPDVSVLDLKDPVYDEKKPMAGREADKSYKSPRAVRVGRPVTVADSPTLPPLPRANWYMADIPEEKLV</sequence>
<comment type="caution">
    <text evidence="3">The sequence shown here is derived from an EMBL/GenBank/DDBJ whole genome shotgun (WGS) entry which is preliminary data.</text>
</comment>
<evidence type="ECO:0000256" key="1">
    <source>
        <dbReference type="SAM" id="MobiDB-lite"/>
    </source>
</evidence>
<dbReference type="EMBL" id="JAVHJL010000009">
    <property type="protein sequence ID" value="KAK6497447.1"/>
    <property type="molecule type" value="Genomic_DNA"/>
</dbReference>
<evidence type="ECO:0000256" key="2">
    <source>
        <dbReference type="SAM" id="Phobius"/>
    </source>
</evidence>
<feature type="region of interest" description="Disordered" evidence="1">
    <location>
        <begin position="127"/>
        <end position="209"/>
    </location>
</feature>
<keyword evidence="4" id="KW-1185">Reference proteome</keyword>
<feature type="compositionally biased region" description="Low complexity" evidence="1">
    <location>
        <begin position="134"/>
        <end position="150"/>
    </location>
</feature>
<evidence type="ECO:0000313" key="4">
    <source>
        <dbReference type="Proteomes" id="UP001370758"/>
    </source>
</evidence>
<feature type="transmembrane region" description="Helical" evidence="2">
    <location>
        <begin position="20"/>
        <end position="37"/>
    </location>
</feature>
<keyword evidence="2" id="KW-1133">Transmembrane helix</keyword>
<protein>
    <submittedName>
        <fullName evidence="3">Uncharacterized protein</fullName>
    </submittedName>
</protein>
<reference evidence="3 4" key="1">
    <citation type="submission" date="2023-08" db="EMBL/GenBank/DDBJ databases">
        <authorList>
            <person name="Palmer J.M."/>
        </authorList>
    </citation>
    <scope>NUCLEOTIDE SEQUENCE [LARGE SCALE GENOMIC DNA]</scope>
    <source>
        <strain evidence="3 4">TWF481</strain>
    </source>
</reference>
<keyword evidence="2" id="KW-0812">Transmembrane</keyword>
<feature type="transmembrane region" description="Helical" evidence="2">
    <location>
        <begin position="43"/>
        <end position="63"/>
    </location>
</feature>
<accession>A0AAV9VWE3</accession>
<feature type="region of interest" description="Disordered" evidence="1">
    <location>
        <begin position="395"/>
        <end position="422"/>
    </location>
</feature>
<dbReference type="Proteomes" id="UP001370758">
    <property type="component" value="Unassembled WGS sequence"/>
</dbReference>
<keyword evidence="2" id="KW-0472">Membrane</keyword>
<proteinExistence type="predicted"/>
<feature type="compositionally biased region" description="Polar residues" evidence="1">
    <location>
        <begin position="181"/>
        <end position="198"/>
    </location>
</feature>
<name>A0AAV9VWE3_9PEZI</name>
<feature type="compositionally biased region" description="Basic and acidic residues" evidence="1">
    <location>
        <begin position="395"/>
        <end position="405"/>
    </location>
</feature>